<dbReference type="SMART" id="SM00181">
    <property type="entry name" value="EGF"/>
    <property type="match status" value="3"/>
</dbReference>
<dbReference type="InterPro" id="IPR000742">
    <property type="entry name" value="EGF"/>
</dbReference>
<organism evidence="4 5">
    <name type="scientific">Caenorhabditis tropicalis</name>
    <dbReference type="NCBI Taxonomy" id="1561998"/>
    <lineage>
        <taxon>Eukaryota</taxon>
        <taxon>Metazoa</taxon>
        <taxon>Ecdysozoa</taxon>
        <taxon>Nematoda</taxon>
        <taxon>Chromadorea</taxon>
        <taxon>Rhabditida</taxon>
        <taxon>Rhabditina</taxon>
        <taxon>Rhabditomorpha</taxon>
        <taxon>Rhabditoidea</taxon>
        <taxon>Rhabditidae</taxon>
        <taxon>Peloderinae</taxon>
        <taxon>Caenorhabditis</taxon>
    </lineage>
</organism>
<comment type="caution">
    <text evidence="1">Lacks conserved residue(s) required for the propagation of feature annotation.</text>
</comment>
<keyword evidence="4" id="KW-1185">Reference proteome</keyword>
<proteinExistence type="predicted"/>
<protein>
    <submittedName>
        <fullName evidence="5">EGF-like domain-containing protein</fullName>
    </submittedName>
</protein>
<dbReference type="PROSITE" id="PS00022">
    <property type="entry name" value="EGF_1"/>
    <property type="match status" value="2"/>
</dbReference>
<name>A0A1I7SZF9_9PELO</name>
<evidence type="ECO:0000256" key="2">
    <source>
        <dbReference type="SAM" id="SignalP"/>
    </source>
</evidence>
<evidence type="ECO:0000313" key="4">
    <source>
        <dbReference type="Proteomes" id="UP000095282"/>
    </source>
</evidence>
<keyword evidence="1" id="KW-0245">EGF-like domain</keyword>
<feature type="chain" id="PRO_5009306886" evidence="2">
    <location>
        <begin position="20"/>
        <end position="1962"/>
    </location>
</feature>
<sequence>MTLKLLLGLLFIVWRSTSAEEYTNHWRATEDVANAEFCSHDGFKTEACKCNVDYTGNFCLNRKCRNFGYNGQGFPTGAKVDRCICPPGFLGRNCEPVSCVPGNNQVYTSSKNEKSISILVSYNSKMAETWGTNTDIGQLICNKENYTRSFNYNYENANYNAKSDETKEKCFSNVGNYLSVDTCLDDDNKPIPCTQLDIANLDSLVQNSPPNSIVFVLTNMGLVSTPDSVAENIIATSIARRIQINVLVYNNTGFLATDPGLAYLNKIATATFGTFVLPSIKSSNEQYNVVDSLLNNWDQGNQVSLVLSDSVKALPVDNSIDMYVAAQLYYSTDLTINGEADLVTSTDFWKLYKIPAGSLGSTLSVSGQTANTPVLVYSSGGLKAYSAFTSDDDGNIEVVDAAYSVSVVGTSYSLVVRLENGNAVYDSKDGLRSFGTPSTIKLGSFVNRPVCQFNFAFDATCTSIGASVVTLVTADNRRSVSFPAYCANFTYASNIYNNLHAETVEITHLETGQSFSSDFTCGTDIAHEKYGGRSYVIIAENSQDQTNPEKSSADNVFRNKNSIFYQLSEFVNDNNYITQPRYENFFAVLHNGPNYNKTQDTNYEKFLTKVMAATSGSPPPLSIDVPVSIRALLEDTIQSVNTYSDMFLVINYNVSVTDDDVVAIQSALAVQRSKLYILFVQTYTFYPNDVYYQLNQLAISSGGITVRLNSYADLNTFFVQYYPVLVANDIVAKAYSENQRPGIALSNVNLLPTIYYLLLTNEDLLGDGIVNATVTVSGEIAVSQLNSIGELQLFKLTVSVAGVYNIPILFSTAGLAQFSNAILLANTGSQDFISLSFIDKDGRNRNDVVFNEGGVIPVFYSSSPFDPNSNISITYSDATNPAKPVYSGKITDVDGCEAFKSYKWTTDYSWTCTVSGGLYHFKIDRAAGNTTISRTFPIRCLGSNSGDCLNGGTKRADGGCVCTLEYTGNKCESPRCLNGGTLTSAGTCDCSPAFHGTFCEEAYSPCYNSPSTPDYRADLSSLVFVVDVNALAVGGMTADFGVTGIPITVVLYGDGNAPRIVQSTTNSAHLLEVLGPITLTTLSTTASSAPPNSDMYNATNLAIDNQITNRALVIVYTSNADVPIDSDLLVRLAAKRVELRVLSTSGAESQNAKTLSLVGNGIPLAIEKSGDFQNYLTTYVGPLFQSLQYQANIPQMVFNVFQTGQLTDITTTITIPKDSTFDNVKSTIFVHTYKGNVDGTTPSFIGDTQIYKISNYDPREGQNIVLKQNVSNVNGYYAIEIIGYLKTAYLFNKNNTNGANEIVNSGVEYAESNVMHIYSAPFSEVATSNPANFPYLSIKEILNNGSLSDATTVLFTIKSNTSCFFSHFTTLDVCSQSSTIGYQVQLTTRSSANEKRQQQFSLTCFKSTYKNSITTCRGHGSPKADCFCDDNWRGIDCTEPVCANGGVRDMSVCRCPVDTYGLRCELTFGTAPTTLSQAISTSTPIPSTSYTSSISTIITSESTTVITVPTTHSATQTTTAPTEIRAAAFIIDLIGTDDYAYNNTIQSIVTYFKAFGNIHYIMLVGNLNGNLNESFAFQQYDDETYLFNRTLLFWPLRSIPSRTSNVTSALTTIRDAYDAIGTKFNNAVSLNIFYLSQIGFAANDDPTVNMGGLELFNKSAVAYSSFSKSVDPTVLDSLKKFSNDVSGARDYYSGLTALVASTAENTKAILPEKPAPLSCVYGLQSNIRVAIDRALPSSEAVTTSLNTFLTNFRPGFNNINNDVDRCSSNPLPAFYNEKSTLTAFPYYDTYFTASTFCPSQYTSMISFPNTGALNQTVFSDKLVKLIGKNINSAECACNRFSDSKTIKFVVWLPRTPQPVQQTWMNLLKLNTTNAYHFVVPFYDVTEESKATDLYYQLLVAQDAVKGGDYYLLPNAATAADIQTDVIDKLYEKLCETAGVDPTAVPPSWFKSYIENRQKDYYY</sequence>
<evidence type="ECO:0000259" key="3">
    <source>
        <dbReference type="PROSITE" id="PS50026"/>
    </source>
</evidence>
<dbReference type="CDD" id="cd00054">
    <property type="entry name" value="EGF_CA"/>
    <property type="match status" value="1"/>
</dbReference>
<dbReference type="Proteomes" id="UP000095282">
    <property type="component" value="Unplaced"/>
</dbReference>
<dbReference type="eggNOG" id="ENOG502TGJ0">
    <property type="taxonomic scope" value="Eukaryota"/>
</dbReference>
<feature type="disulfide bond" evidence="1">
    <location>
        <begin position="990"/>
        <end position="999"/>
    </location>
</feature>
<reference evidence="5" key="1">
    <citation type="submission" date="2016-11" db="UniProtKB">
        <authorList>
            <consortium name="WormBaseParasite"/>
        </authorList>
    </citation>
    <scope>IDENTIFICATION</scope>
</reference>
<evidence type="ECO:0000313" key="5">
    <source>
        <dbReference type="WBParaSite" id="Csp11.Scaffold409.g1011.t1"/>
    </source>
</evidence>
<dbReference type="PROSITE" id="PS01186">
    <property type="entry name" value="EGF_2"/>
    <property type="match status" value="1"/>
</dbReference>
<accession>A0A1I7SZF9</accession>
<feature type="disulfide bond" evidence="1">
    <location>
        <begin position="85"/>
        <end position="94"/>
    </location>
</feature>
<dbReference type="Gene3D" id="2.10.25.10">
    <property type="entry name" value="Laminin"/>
    <property type="match status" value="1"/>
</dbReference>
<dbReference type="PANTHER" id="PTHR34311">
    <property type="entry name" value="PROTEIN CBG21698-RELATED"/>
    <property type="match status" value="1"/>
</dbReference>
<feature type="domain" description="EGF-like" evidence="3">
    <location>
        <begin position="55"/>
        <end position="95"/>
    </location>
</feature>
<dbReference type="WBParaSite" id="Csp11.Scaffold409.g1011.t1">
    <property type="protein sequence ID" value="Csp11.Scaffold409.g1011.t1"/>
    <property type="gene ID" value="Csp11.Scaffold409.g1011"/>
</dbReference>
<feature type="signal peptide" evidence="2">
    <location>
        <begin position="1"/>
        <end position="19"/>
    </location>
</feature>
<keyword evidence="2" id="KW-0732">Signal</keyword>
<feature type="domain" description="EGF-like" evidence="3">
    <location>
        <begin position="967"/>
        <end position="1000"/>
    </location>
</feature>
<dbReference type="PANTHER" id="PTHR34311:SF10">
    <property type="entry name" value="NEMATODE SPECIFIC PEPTIDE FAMILY-RELATED"/>
    <property type="match status" value="1"/>
</dbReference>
<evidence type="ECO:0000256" key="1">
    <source>
        <dbReference type="PROSITE-ProRule" id="PRU00076"/>
    </source>
</evidence>
<dbReference type="PROSITE" id="PS50026">
    <property type="entry name" value="EGF_3"/>
    <property type="match status" value="2"/>
</dbReference>
<keyword evidence="1" id="KW-1015">Disulfide bond</keyword>